<comment type="subunit">
    <text evidence="3 15">Monomer.</text>
</comment>
<dbReference type="HAMAP" id="MF_00103">
    <property type="entry name" value="Fapy_DNA_glycosyl"/>
    <property type="match status" value="1"/>
</dbReference>
<dbReference type="GO" id="GO:0034039">
    <property type="term" value="F:8-oxo-7,8-dihydroguanine DNA N-glycosylase activity"/>
    <property type="evidence" value="ECO:0007669"/>
    <property type="project" value="TreeGrafter"/>
</dbReference>
<dbReference type="PANTHER" id="PTHR22993">
    <property type="entry name" value="FORMAMIDOPYRIMIDINE-DNA GLYCOSYLASE"/>
    <property type="match status" value="1"/>
</dbReference>
<comment type="caution">
    <text evidence="18">The sequence shown here is derived from an EMBL/GenBank/DDBJ whole genome shotgun (WGS) entry which is preliminary data.</text>
</comment>
<dbReference type="PANTHER" id="PTHR22993:SF9">
    <property type="entry name" value="FORMAMIDOPYRIMIDINE-DNA GLYCOSYLASE"/>
    <property type="match status" value="1"/>
</dbReference>
<dbReference type="RefSeq" id="WP_132001658.1">
    <property type="nucleotide sequence ID" value="NZ_JBHUNN010000002.1"/>
</dbReference>
<evidence type="ECO:0000256" key="6">
    <source>
        <dbReference type="ARBA" id="ARBA00022771"/>
    </source>
</evidence>
<accession>A0A4R2GY70</accession>
<keyword evidence="13 15" id="KW-0326">Glycosidase</keyword>
<dbReference type="PROSITE" id="PS51066">
    <property type="entry name" value="ZF_FPG_2"/>
    <property type="match status" value="1"/>
</dbReference>
<dbReference type="InterPro" id="IPR015886">
    <property type="entry name" value="H2TH_FPG"/>
</dbReference>
<dbReference type="NCBIfam" id="NF002211">
    <property type="entry name" value="PRK01103.1"/>
    <property type="match status" value="1"/>
</dbReference>
<feature type="active site" description="Proton donor" evidence="15">
    <location>
        <position position="3"/>
    </location>
</feature>
<dbReference type="GO" id="GO:0008270">
    <property type="term" value="F:zinc ion binding"/>
    <property type="evidence" value="ECO:0007669"/>
    <property type="project" value="UniProtKB-UniRule"/>
</dbReference>
<dbReference type="EC" id="4.2.99.18" evidence="15"/>
<dbReference type="FunFam" id="1.10.8.50:FF:000003">
    <property type="entry name" value="Formamidopyrimidine-DNA glycosylase"/>
    <property type="match status" value="1"/>
</dbReference>
<sequence length="302" mass="32132">MPELPEVETVRLGLAPVLTGAVIARVEVNRPNLRFPFPEGFARRLTGQTIISLARRAKYLLADLSSGEVLAMHLGMTGRFTIHAPDSGPAQASRIAASPGAFYYNKVLSPQGAAAPSPHDHVLLHLASGATIVYNDARRFGFMELVDRAGLDSHPLFRNIGVEPLGNALGGGLLRQLFAGKAAPLKAALLDQRLIAGLGNIYVSEALHRAGLSPWRKAGTLDEVEAERLAGAIRDVLTEAVAAGGSTLKDFHHADGALGYFQHAFRVYDRAGAPCPAPGCNGVIARAVQSGRSTFWCESCQR</sequence>
<evidence type="ECO:0000256" key="8">
    <source>
        <dbReference type="ARBA" id="ARBA00022833"/>
    </source>
</evidence>
<dbReference type="Proteomes" id="UP000294881">
    <property type="component" value="Unassembled WGS sequence"/>
</dbReference>
<dbReference type="InterPro" id="IPR012319">
    <property type="entry name" value="FPG_cat"/>
</dbReference>
<feature type="binding site" evidence="15">
    <location>
        <position position="138"/>
    </location>
    <ligand>
        <name>DNA</name>
        <dbReference type="ChEBI" id="CHEBI:16991"/>
    </ligand>
</feature>
<feature type="active site" description="Schiff-base intermediate with DNA" evidence="15">
    <location>
        <position position="2"/>
    </location>
</feature>
<reference evidence="18 19" key="1">
    <citation type="submission" date="2019-03" db="EMBL/GenBank/DDBJ databases">
        <title>Genomic Encyclopedia of Type Strains, Phase IV (KMG-IV): sequencing the most valuable type-strain genomes for metagenomic binning, comparative biology and taxonomic classification.</title>
        <authorList>
            <person name="Goeker M."/>
        </authorList>
    </citation>
    <scope>NUCLEOTIDE SEQUENCE [LARGE SCALE GENOMIC DNA]</scope>
    <source>
        <strain evidence="18 19">DSM 22958</strain>
    </source>
</reference>
<dbReference type="SUPFAM" id="SSF57716">
    <property type="entry name" value="Glucocorticoid receptor-like (DNA-binding domain)"/>
    <property type="match status" value="1"/>
</dbReference>
<organism evidence="18 19">
    <name type="scientific">Camelimonas lactis</name>
    <dbReference type="NCBI Taxonomy" id="659006"/>
    <lineage>
        <taxon>Bacteria</taxon>
        <taxon>Pseudomonadati</taxon>
        <taxon>Pseudomonadota</taxon>
        <taxon>Alphaproteobacteria</taxon>
        <taxon>Hyphomicrobiales</taxon>
        <taxon>Chelatococcaceae</taxon>
        <taxon>Camelimonas</taxon>
    </lineage>
</organism>
<evidence type="ECO:0000313" key="19">
    <source>
        <dbReference type="Proteomes" id="UP000294881"/>
    </source>
</evidence>
<comment type="catalytic activity">
    <reaction evidence="1 15">
        <text>Hydrolysis of DNA containing ring-opened 7-methylguanine residues, releasing 2,6-diamino-4-hydroxy-5-(N-methyl)formamidopyrimidine.</text>
        <dbReference type="EC" id="3.2.2.23"/>
    </reaction>
</comment>
<dbReference type="OrthoDB" id="9800855at2"/>
<dbReference type="InterPro" id="IPR020629">
    <property type="entry name" value="FPG_Glyclase"/>
</dbReference>
<comment type="similarity">
    <text evidence="2 15">Belongs to the FPG family.</text>
</comment>
<evidence type="ECO:0000256" key="7">
    <source>
        <dbReference type="ARBA" id="ARBA00022801"/>
    </source>
</evidence>
<dbReference type="InterPro" id="IPR000214">
    <property type="entry name" value="Znf_DNA_glyclase/AP_lyase"/>
</dbReference>
<comment type="function">
    <text evidence="15">Involved in base excision repair of DNA damaged by oxidation or by mutagenic agents. Acts as DNA glycosylase that recognizes and removes damaged bases. Has a preference for oxidized purines, such as 7,8-dihydro-8-oxoguanine (8-oxoG). Has AP (apurinic/apyrimidinic) lyase activity and introduces nicks in the DNA strand. Cleaves the DNA backbone by beta-delta elimination to generate a single-strand break at the site of the removed base with both 3'- and 5'-phosphates.</text>
</comment>
<evidence type="ECO:0000256" key="3">
    <source>
        <dbReference type="ARBA" id="ARBA00011245"/>
    </source>
</evidence>
<dbReference type="Gene3D" id="1.10.8.50">
    <property type="match status" value="1"/>
</dbReference>
<evidence type="ECO:0000259" key="16">
    <source>
        <dbReference type="PROSITE" id="PS51066"/>
    </source>
</evidence>
<dbReference type="SMART" id="SM01232">
    <property type="entry name" value="H2TH"/>
    <property type="match status" value="1"/>
</dbReference>
<evidence type="ECO:0000313" key="18">
    <source>
        <dbReference type="EMBL" id="TCO15945.1"/>
    </source>
</evidence>
<dbReference type="PROSITE" id="PS01242">
    <property type="entry name" value="ZF_FPG_1"/>
    <property type="match status" value="1"/>
</dbReference>
<name>A0A4R2GY70_9HYPH</name>
<evidence type="ECO:0000256" key="1">
    <source>
        <dbReference type="ARBA" id="ARBA00001668"/>
    </source>
</evidence>
<feature type="domain" description="Formamidopyrimidine-DNA glycosylase catalytic" evidence="17">
    <location>
        <begin position="2"/>
        <end position="141"/>
    </location>
</feature>
<feature type="binding site" evidence="15">
    <location>
        <position position="181"/>
    </location>
    <ligand>
        <name>DNA</name>
        <dbReference type="ChEBI" id="CHEBI:16991"/>
    </ligand>
</feature>
<protein>
    <recommendedName>
        <fullName evidence="15">Formamidopyrimidine-DNA glycosylase</fullName>
        <shortName evidence="15">Fapy-DNA glycosylase</shortName>
        <ecNumber evidence="15">3.2.2.23</ecNumber>
    </recommendedName>
    <alternativeName>
        <fullName evidence="15">DNA-(apurinic or apyrimidinic site) lyase MutM</fullName>
        <shortName evidence="15">AP lyase MutM</shortName>
        <ecNumber evidence="15">4.2.99.18</ecNumber>
    </alternativeName>
</protein>
<dbReference type="GO" id="GO:0003684">
    <property type="term" value="F:damaged DNA binding"/>
    <property type="evidence" value="ECO:0007669"/>
    <property type="project" value="InterPro"/>
</dbReference>
<keyword evidence="6 15" id="KW-0863">Zinc-finger</keyword>
<dbReference type="Pfam" id="PF01149">
    <property type="entry name" value="Fapy_DNA_glyco"/>
    <property type="match status" value="1"/>
</dbReference>
<keyword evidence="9 15" id="KW-0238">DNA-binding</keyword>
<evidence type="ECO:0000256" key="12">
    <source>
        <dbReference type="ARBA" id="ARBA00023268"/>
    </source>
</evidence>
<keyword evidence="8 15" id="KW-0862">Zinc</keyword>
<gene>
    <name evidence="15" type="primary">mutM</name>
    <name evidence="15" type="synonym">fpg</name>
    <name evidence="18" type="ORF">EV666_101195</name>
</gene>
<dbReference type="Pfam" id="PF06831">
    <property type="entry name" value="H2TH"/>
    <property type="match status" value="1"/>
</dbReference>
<evidence type="ECO:0000259" key="17">
    <source>
        <dbReference type="PROSITE" id="PS51068"/>
    </source>
</evidence>
<evidence type="ECO:0000256" key="10">
    <source>
        <dbReference type="ARBA" id="ARBA00023204"/>
    </source>
</evidence>
<feature type="binding site" evidence="15">
    <location>
        <position position="119"/>
    </location>
    <ligand>
        <name>DNA</name>
        <dbReference type="ChEBI" id="CHEBI:16991"/>
    </ligand>
</feature>
<dbReference type="EC" id="3.2.2.23" evidence="15"/>
<dbReference type="InterPro" id="IPR015887">
    <property type="entry name" value="DNA_glyclase_Znf_dom_DNA_BS"/>
</dbReference>
<comment type="catalytic activity">
    <reaction evidence="14 15">
        <text>2'-deoxyribonucleotide-(2'-deoxyribose 5'-phosphate)-2'-deoxyribonucleotide-DNA = a 3'-end 2'-deoxyribonucleotide-(2,3-dehydro-2,3-deoxyribose 5'-phosphate)-DNA + a 5'-end 5'-phospho-2'-deoxyribonucleoside-DNA + H(+)</text>
        <dbReference type="Rhea" id="RHEA:66592"/>
        <dbReference type="Rhea" id="RHEA-COMP:13180"/>
        <dbReference type="Rhea" id="RHEA-COMP:16897"/>
        <dbReference type="Rhea" id="RHEA-COMP:17067"/>
        <dbReference type="ChEBI" id="CHEBI:15378"/>
        <dbReference type="ChEBI" id="CHEBI:136412"/>
        <dbReference type="ChEBI" id="CHEBI:157695"/>
        <dbReference type="ChEBI" id="CHEBI:167181"/>
        <dbReference type="EC" id="4.2.99.18"/>
    </reaction>
</comment>
<comment type="cofactor">
    <cofactor evidence="15">
        <name>Zn(2+)</name>
        <dbReference type="ChEBI" id="CHEBI:29105"/>
    </cofactor>
    <text evidence="15">Binds 1 zinc ion per subunit.</text>
</comment>
<feature type="active site" description="Proton donor; for delta-elimination activity" evidence="15">
    <location>
        <position position="292"/>
    </location>
</feature>
<evidence type="ECO:0000256" key="15">
    <source>
        <dbReference type="HAMAP-Rule" id="MF_00103"/>
    </source>
</evidence>
<proteinExistence type="inferred from homology"/>
<dbReference type="AlphaFoldDB" id="A0A4R2GY70"/>
<evidence type="ECO:0000256" key="11">
    <source>
        <dbReference type="ARBA" id="ARBA00023239"/>
    </source>
</evidence>
<dbReference type="GO" id="GO:0006284">
    <property type="term" value="P:base-excision repair"/>
    <property type="evidence" value="ECO:0007669"/>
    <property type="project" value="InterPro"/>
</dbReference>
<keyword evidence="19" id="KW-1185">Reference proteome</keyword>
<dbReference type="EMBL" id="SLWL01000001">
    <property type="protein sequence ID" value="TCO15945.1"/>
    <property type="molecule type" value="Genomic_DNA"/>
</dbReference>
<evidence type="ECO:0000256" key="2">
    <source>
        <dbReference type="ARBA" id="ARBA00009409"/>
    </source>
</evidence>
<dbReference type="SUPFAM" id="SSF81624">
    <property type="entry name" value="N-terminal domain of MutM-like DNA repair proteins"/>
    <property type="match status" value="1"/>
</dbReference>
<evidence type="ECO:0000256" key="9">
    <source>
        <dbReference type="ARBA" id="ARBA00023125"/>
    </source>
</evidence>
<dbReference type="InterPro" id="IPR010979">
    <property type="entry name" value="Ribosomal_uS13-like_H2TH"/>
</dbReference>
<keyword evidence="10 15" id="KW-0234">DNA repair</keyword>
<evidence type="ECO:0000256" key="13">
    <source>
        <dbReference type="ARBA" id="ARBA00023295"/>
    </source>
</evidence>
<dbReference type="PROSITE" id="PS51068">
    <property type="entry name" value="FPG_CAT"/>
    <property type="match status" value="1"/>
</dbReference>
<evidence type="ECO:0000256" key="5">
    <source>
        <dbReference type="ARBA" id="ARBA00022763"/>
    </source>
</evidence>
<keyword evidence="5 15" id="KW-0227">DNA damage</keyword>
<dbReference type="SUPFAM" id="SSF46946">
    <property type="entry name" value="S13-like H2TH domain"/>
    <property type="match status" value="1"/>
</dbReference>
<feature type="domain" description="FPG-type" evidence="16">
    <location>
        <begin position="266"/>
        <end position="302"/>
    </location>
</feature>
<dbReference type="Gene3D" id="3.20.190.10">
    <property type="entry name" value="MutM-like, N-terminal"/>
    <property type="match status" value="1"/>
</dbReference>
<evidence type="ECO:0000256" key="4">
    <source>
        <dbReference type="ARBA" id="ARBA00022723"/>
    </source>
</evidence>
<dbReference type="GO" id="GO:0140078">
    <property type="term" value="F:class I DNA-(apurinic or apyrimidinic site) endonuclease activity"/>
    <property type="evidence" value="ECO:0007669"/>
    <property type="project" value="UniProtKB-EC"/>
</dbReference>
<evidence type="ECO:0000256" key="14">
    <source>
        <dbReference type="ARBA" id="ARBA00044632"/>
    </source>
</evidence>
<dbReference type="SMART" id="SM00898">
    <property type="entry name" value="Fapy_DNA_glyco"/>
    <property type="match status" value="1"/>
</dbReference>
<keyword evidence="12 15" id="KW-0511">Multifunctional enzyme</keyword>
<keyword evidence="11 15" id="KW-0456">Lyase</keyword>
<dbReference type="CDD" id="cd08966">
    <property type="entry name" value="EcFpg-like_N"/>
    <property type="match status" value="1"/>
</dbReference>
<keyword evidence="7 15" id="KW-0378">Hydrolase</keyword>
<feature type="active site" description="Proton donor; for beta-elimination activity" evidence="15">
    <location>
        <position position="58"/>
    </location>
</feature>
<keyword evidence="4 15" id="KW-0479">Metal-binding</keyword>
<dbReference type="InterPro" id="IPR035937">
    <property type="entry name" value="FPG_N"/>
</dbReference>